<dbReference type="Pfam" id="PF00122">
    <property type="entry name" value="E1-E2_ATPase"/>
    <property type="match status" value="1"/>
</dbReference>
<evidence type="ECO:0000256" key="15">
    <source>
        <dbReference type="PIRSR" id="PIRSR606539-2"/>
    </source>
</evidence>
<dbReference type="GO" id="GO:0005524">
    <property type="term" value="F:ATP binding"/>
    <property type="evidence" value="ECO:0007669"/>
    <property type="project" value="UniProtKB-UniRule"/>
</dbReference>
<feature type="compositionally biased region" description="Polar residues" evidence="18">
    <location>
        <begin position="756"/>
        <end position="769"/>
    </location>
</feature>
<dbReference type="SUPFAM" id="SSF81660">
    <property type="entry name" value="Metal cation-transporting ATPase, ATP-binding domain N"/>
    <property type="match status" value="1"/>
</dbReference>
<dbReference type="SUPFAM" id="SSF81653">
    <property type="entry name" value="Calcium ATPase, transduction domain A"/>
    <property type="match status" value="1"/>
</dbReference>
<dbReference type="Pfam" id="PF13246">
    <property type="entry name" value="Cation_ATPase"/>
    <property type="match status" value="1"/>
</dbReference>
<dbReference type="InterPro" id="IPR001757">
    <property type="entry name" value="P_typ_ATPase"/>
</dbReference>
<dbReference type="InterPro" id="IPR023214">
    <property type="entry name" value="HAD_sf"/>
</dbReference>
<dbReference type="Pfam" id="PF16212">
    <property type="entry name" value="PhoLip_ATPase_C"/>
    <property type="match status" value="1"/>
</dbReference>
<keyword evidence="23" id="KW-1185">Reference proteome</keyword>
<feature type="region of interest" description="Disordered" evidence="18">
    <location>
        <begin position="712"/>
        <end position="769"/>
    </location>
</feature>
<dbReference type="PANTHER" id="PTHR24092:SF174">
    <property type="entry name" value="PHOSPHOLIPID-TRANSPORTING ATPASE DNF3-RELATED"/>
    <property type="match status" value="1"/>
</dbReference>
<evidence type="ECO:0000256" key="7">
    <source>
        <dbReference type="ARBA" id="ARBA00022840"/>
    </source>
</evidence>
<dbReference type="InterPro" id="IPR044492">
    <property type="entry name" value="P_typ_ATPase_HD_dom"/>
</dbReference>
<feature type="transmembrane region" description="Helical" evidence="17">
    <location>
        <begin position="1388"/>
        <end position="1413"/>
    </location>
</feature>
<feature type="binding site" evidence="15">
    <location>
        <position position="892"/>
    </location>
    <ligand>
        <name>ATP</name>
        <dbReference type="ChEBI" id="CHEBI:30616"/>
    </ligand>
</feature>
<dbReference type="PRINTS" id="PR00119">
    <property type="entry name" value="CATATPASE"/>
</dbReference>
<feature type="compositionally biased region" description="Basic and acidic residues" evidence="18">
    <location>
        <begin position="115"/>
        <end position="129"/>
    </location>
</feature>
<feature type="compositionally biased region" description="Basic and acidic residues" evidence="18">
    <location>
        <begin position="1557"/>
        <end position="1566"/>
    </location>
</feature>
<comment type="catalytic activity">
    <reaction evidence="12 17">
        <text>ATP + H2O + phospholipidSide 1 = ADP + phosphate + phospholipidSide 2.</text>
        <dbReference type="EC" id="7.6.2.1"/>
    </reaction>
</comment>
<dbReference type="GO" id="GO:0006892">
    <property type="term" value="P:post-Golgi vesicle-mediated transport"/>
    <property type="evidence" value="ECO:0007669"/>
    <property type="project" value="TreeGrafter"/>
</dbReference>
<evidence type="ECO:0000256" key="17">
    <source>
        <dbReference type="RuleBase" id="RU362033"/>
    </source>
</evidence>
<reference evidence="22 23" key="1">
    <citation type="submission" date="2015-09" db="EMBL/GenBank/DDBJ databases">
        <title>Host preference determinants of Valsa canker pathogens revealed by comparative genomics.</title>
        <authorList>
            <person name="Yin Z."/>
            <person name="Huang L."/>
        </authorList>
    </citation>
    <scope>NUCLEOTIDE SEQUENCE [LARGE SCALE GENOMIC DNA]</scope>
    <source>
        <strain evidence="22 23">YSFL</strain>
    </source>
</reference>
<dbReference type="Proteomes" id="UP000284375">
    <property type="component" value="Unassembled WGS sequence"/>
</dbReference>
<dbReference type="GO" id="GO:0140326">
    <property type="term" value="F:ATPase-coupled intramembrane lipid transporter activity"/>
    <property type="evidence" value="ECO:0007669"/>
    <property type="project" value="UniProtKB-EC"/>
</dbReference>
<dbReference type="GO" id="GO:0000287">
    <property type="term" value="F:magnesium ion binding"/>
    <property type="evidence" value="ECO:0007669"/>
    <property type="project" value="UniProtKB-UniRule"/>
</dbReference>
<evidence type="ECO:0000256" key="12">
    <source>
        <dbReference type="ARBA" id="ARBA00034036"/>
    </source>
</evidence>
<dbReference type="InterPro" id="IPR023299">
    <property type="entry name" value="ATPase_P-typ_cyto_dom_N"/>
</dbReference>
<evidence type="ECO:0000313" key="22">
    <source>
        <dbReference type="EMBL" id="ROW02798.1"/>
    </source>
</evidence>
<feature type="domain" description="P-type ATPase A" evidence="19">
    <location>
        <begin position="408"/>
        <end position="542"/>
    </location>
</feature>
<comment type="caution">
    <text evidence="22">The sequence shown here is derived from an EMBL/GenBank/DDBJ whole genome shotgun (WGS) entry which is preliminary data.</text>
</comment>
<dbReference type="SFLD" id="SFLDS00003">
    <property type="entry name" value="Haloacid_Dehalogenase"/>
    <property type="match status" value="1"/>
</dbReference>
<dbReference type="NCBIfam" id="TIGR01494">
    <property type="entry name" value="ATPase_P-type"/>
    <property type="match status" value="2"/>
</dbReference>
<feature type="domain" description="P-type ATPase N-terminal" evidence="20">
    <location>
        <begin position="265"/>
        <end position="323"/>
    </location>
</feature>
<feature type="transmembrane region" description="Helical" evidence="17">
    <location>
        <begin position="1450"/>
        <end position="1476"/>
    </location>
</feature>
<comment type="catalytic activity">
    <reaction evidence="13">
        <text>a 1,2-diacyl-sn-glycero-3-phosphoethanolamine(out) + ATP + H2O = a 1,2-diacyl-sn-glycero-3-phosphoethanolamine(in) + ADP + phosphate + H(+)</text>
        <dbReference type="Rhea" id="RHEA:66132"/>
        <dbReference type="ChEBI" id="CHEBI:15377"/>
        <dbReference type="ChEBI" id="CHEBI:15378"/>
        <dbReference type="ChEBI" id="CHEBI:30616"/>
        <dbReference type="ChEBI" id="CHEBI:43474"/>
        <dbReference type="ChEBI" id="CHEBI:64612"/>
        <dbReference type="ChEBI" id="CHEBI:456216"/>
    </reaction>
    <physiologicalReaction direction="left-to-right" evidence="13">
        <dbReference type="Rhea" id="RHEA:66133"/>
    </physiologicalReaction>
</comment>
<feature type="compositionally biased region" description="Acidic residues" evidence="18">
    <location>
        <begin position="1567"/>
        <end position="1576"/>
    </location>
</feature>
<feature type="transmembrane region" description="Helical" evidence="17">
    <location>
        <begin position="1338"/>
        <end position="1358"/>
    </location>
</feature>
<feature type="region of interest" description="Disordered" evidence="18">
    <location>
        <begin position="1551"/>
        <end position="1625"/>
    </location>
</feature>
<feature type="active site" description="4-aspartylphosphate intermediate" evidence="14">
    <location>
        <position position="675"/>
    </location>
</feature>
<dbReference type="EMBL" id="LJZO01000004">
    <property type="protein sequence ID" value="ROW02798.1"/>
    <property type="molecule type" value="Genomic_DNA"/>
</dbReference>
<dbReference type="InterPro" id="IPR032631">
    <property type="entry name" value="P-type_ATPase_N"/>
</dbReference>
<dbReference type="SUPFAM" id="SSF81665">
    <property type="entry name" value="Calcium ATPase, transmembrane domain M"/>
    <property type="match status" value="1"/>
</dbReference>
<dbReference type="InterPro" id="IPR006539">
    <property type="entry name" value="P-type_ATPase_IV"/>
</dbReference>
<evidence type="ECO:0000313" key="23">
    <source>
        <dbReference type="Proteomes" id="UP000284375"/>
    </source>
</evidence>
<organism evidence="22 23">
    <name type="scientific">Cytospora chrysosperma</name>
    <name type="common">Cytospora canker fungus</name>
    <name type="synonym">Sphaeria chrysosperma</name>
    <dbReference type="NCBI Taxonomy" id="252740"/>
    <lineage>
        <taxon>Eukaryota</taxon>
        <taxon>Fungi</taxon>
        <taxon>Dikarya</taxon>
        <taxon>Ascomycota</taxon>
        <taxon>Pezizomycotina</taxon>
        <taxon>Sordariomycetes</taxon>
        <taxon>Sordariomycetidae</taxon>
        <taxon>Diaporthales</taxon>
        <taxon>Cytosporaceae</taxon>
        <taxon>Cytospora</taxon>
    </lineage>
</organism>
<keyword evidence="4 17" id="KW-0812">Transmembrane</keyword>
<dbReference type="SFLD" id="SFLDF00027">
    <property type="entry name" value="p-type_atpase"/>
    <property type="match status" value="1"/>
</dbReference>
<keyword evidence="6 15" id="KW-0547">Nucleotide-binding</keyword>
<feature type="region of interest" description="Disordered" evidence="18">
    <location>
        <begin position="24"/>
        <end position="150"/>
    </location>
</feature>
<keyword evidence="8 16" id="KW-0460">Magnesium</keyword>
<feature type="compositionally biased region" description="Low complexity" evidence="18">
    <location>
        <begin position="49"/>
        <end position="59"/>
    </location>
</feature>
<dbReference type="InterPro" id="IPR008250">
    <property type="entry name" value="ATPase_P-typ_transduc_dom_A_sf"/>
</dbReference>
<keyword evidence="5 16" id="KW-0479">Metal-binding</keyword>
<feature type="transmembrane region" description="Helical" evidence="17">
    <location>
        <begin position="1496"/>
        <end position="1515"/>
    </location>
</feature>
<dbReference type="GO" id="GO:0005886">
    <property type="term" value="C:plasma membrane"/>
    <property type="evidence" value="ECO:0007669"/>
    <property type="project" value="TreeGrafter"/>
</dbReference>
<dbReference type="GO" id="GO:0005802">
    <property type="term" value="C:trans-Golgi network"/>
    <property type="evidence" value="ECO:0007669"/>
    <property type="project" value="TreeGrafter"/>
</dbReference>
<accession>A0A423WHE0</accession>
<comment type="cofactor">
    <cofactor evidence="16">
        <name>Mg(2+)</name>
        <dbReference type="ChEBI" id="CHEBI:18420"/>
    </cofactor>
</comment>
<dbReference type="OrthoDB" id="377733at2759"/>
<feature type="compositionally biased region" description="Polar residues" evidence="18">
    <location>
        <begin position="100"/>
        <end position="111"/>
    </location>
</feature>
<gene>
    <name evidence="22" type="ORF">VSDG_01801</name>
</gene>
<feature type="binding site" evidence="16">
    <location>
        <position position="675"/>
    </location>
    <ligand>
        <name>Mg(2+)</name>
        <dbReference type="ChEBI" id="CHEBI:18420"/>
    </ligand>
</feature>
<dbReference type="InterPro" id="IPR023298">
    <property type="entry name" value="ATPase_P-typ_TM_dom_sf"/>
</dbReference>
<protein>
    <recommendedName>
        <fullName evidence="17">Phospholipid-transporting ATPase</fullName>
        <ecNumber evidence="17">7.6.2.1</ecNumber>
    </recommendedName>
</protein>
<evidence type="ECO:0000256" key="11">
    <source>
        <dbReference type="ARBA" id="ARBA00023136"/>
    </source>
</evidence>
<dbReference type="GO" id="GO:0016887">
    <property type="term" value="F:ATP hydrolysis activity"/>
    <property type="evidence" value="ECO:0007669"/>
    <property type="project" value="InterPro"/>
</dbReference>
<dbReference type="GO" id="GO:0032456">
    <property type="term" value="P:endocytic recycling"/>
    <property type="evidence" value="ECO:0007669"/>
    <property type="project" value="TreeGrafter"/>
</dbReference>
<evidence type="ECO:0000256" key="2">
    <source>
        <dbReference type="ARBA" id="ARBA00004308"/>
    </source>
</evidence>
<feature type="transmembrane region" description="Helical" evidence="17">
    <location>
        <begin position="610"/>
        <end position="630"/>
    </location>
</feature>
<comment type="subcellular location">
    <subcellularLocation>
        <location evidence="2">Endomembrane system</location>
    </subcellularLocation>
    <subcellularLocation>
        <location evidence="1 17">Membrane</location>
        <topology evidence="1 17">Multi-pass membrane protein</topology>
    </subcellularLocation>
</comment>
<feature type="binding site" evidence="15">
    <location>
        <position position="675"/>
    </location>
    <ligand>
        <name>ATP</name>
        <dbReference type="ChEBI" id="CHEBI:30616"/>
    </ligand>
</feature>
<evidence type="ECO:0000256" key="4">
    <source>
        <dbReference type="ARBA" id="ARBA00022692"/>
    </source>
</evidence>
<feature type="transmembrane region" description="Helical" evidence="17">
    <location>
        <begin position="567"/>
        <end position="590"/>
    </location>
</feature>
<feature type="domain" description="P-type ATPase C-terminal" evidence="21">
    <location>
        <begin position="1274"/>
        <end position="1524"/>
    </location>
</feature>
<dbReference type="InterPro" id="IPR032630">
    <property type="entry name" value="P_typ_ATPase_c"/>
</dbReference>
<dbReference type="SUPFAM" id="SSF56784">
    <property type="entry name" value="HAD-like"/>
    <property type="match status" value="1"/>
</dbReference>
<feature type="compositionally biased region" description="Basic residues" evidence="18">
    <location>
        <begin position="1581"/>
        <end position="1596"/>
    </location>
</feature>
<keyword evidence="7 15" id="KW-0067">ATP-binding</keyword>
<sequence>MAGGGADRRSTSIDVLRAELENIEEAEILVQPRPSSRGISSGKGGPTQAARGNGEGRASGSRRARSSSSRRSEGGGHVRFSGDTRPRERHRGHEPPHLQIHTNLYPIQSSVDDTEAARQWRESREHGTTAEHSASLTGRGRRLEGEQPRISKVDFAEPTVITSRPRHRHLRLGGLHGNVKSVAHAAEASATISQAKDWVARQRARTNRLQRTPKSRFNKARLTEAYNKWILQGLLRQKPLPPSTDGRHIPLKAGLARREDLADERTGRPYVSNFIRSSRYTIWSFLPKQLFFQFSKLANAYFLTIGILQMIPGLSTTGTYTTIGPLIAFVALSMGKEGWDDYRRYKLDKLENRTEAWVLDPARSVSTRKRRGTLREKFRRREGAGGEVQELDEVVEMKEENASWSQDEEAHWSKVQWEQLRVGDIIRLRRDDNVPADIILLHATGPNGIAYIETMALDGETNLKSKQACPLFVQHCGSLSDLQGCEAEVVSEDPNLDLYNYEGKAVVNREAMPLTLNQVVYRGSTLRNTNEAIGVVVNTGEECKIRMNASKNVHAKAPAMQFMVNKIVIFLVFVVVLLSVGCSTGNINWLKDGGKEAWYLSNYVVSFGEILIGFVIAFNTLIPLSLYVSLEIVKLGQVMLLRDIDMYDPKTDTPMVANTTTILEDLGQVSYVFSDKTGTLTENLMKFRKMSVAGTAWLHDMDIRRGAEVSGAKFSKGKEKQVDRASMSTAMSEPADDPLMAESSPNVCPPGRPSSVWASTARPSQPQPQLRTENLLQYIRQKPNSPFSRKARHFILCIALCHTCLPEKKAGGKIEFQAASPDELALVEAAQDLGFLVVDRPSQSIKLQFTNEDGTLTTEEYGVLDVIEFSSKRKRMSIIIRMPDGRICVFIKGADSVIMPRLKLSKLALETASVVDRKASIRKSMEQEKALRSLSMQSVRNSTSVARAASSIFGRRSTAKRSASMHLQRSSVVMDEVDSWITSRERGPTGSEAAYQYPRTSTNRGRSFELLASPEPIDDPYDGMVDETLALSDSAVFERCFQHIDDFASEGLRTLLFAYRYVADEEYDNWKSVYHEASTSLVERQERIEASAELIEQNFDLAGATAIEDKLQQDVPETIDKLRRANIKVWMLTGDKRETAINIAHSARICKPFSEIYILDATEGELQEKLAATLVEVGRGMIPHSVVVIDGHTLAVVEEDESLKVLLFDLVARVDSVICCRASPAQKATLVKCIRTHVPSSLTLAIGDGANDIAMIQASHVGIGISGREGLQAARISDYSIAQFRFLQKLLFVHGRWNNIRTGKYILGTFWKEIVFYLVQALYQKYNGFTGTSLYESASLAVFNTLFTSLAVILVGMFEQDLRAETLLAVPELYSYGQKNKAFNFKKYIGWMIAGIAEACLIFYMIWGIFLYIPFTGDNTLFSIGNLAFTVCVLFINIKMLILELHNKTLVIFIGFFVTVAGWFVWNLFLAGIYKAQIGPYTVRDGILSNFGRNPTWWLTLVMVLAVVTLFELSLTAVRRIFWPGDQDLMQEVERYAGVLGVMREHAAEMGEAGPDSDAKGVKDWCGDGDEDEDETASIRVSHHSAGRWSRRQSHKMSRDLYVAPPFPATPEERGRDPMDEAGYDAPSAKSVTIVTLLSIEMKKSLDL</sequence>
<keyword evidence="11 17" id="KW-0472">Membrane</keyword>
<dbReference type="GO" id="GO:0045332">
    <property type="term" value="P:phospholipid translocation"/>
    <property type="evidence" value="ECO:0007669"/>
    <property type="project" value="TreeGrafter"/>
</dbReference>
<dbReference type="Gene3D" id="3.40.1110.10">
    <property type="entry name" value="Calcium-transporting ATPase, cytoplasmic domain N"/>
    <property type="match status" value="2"/>
</dbReference>
<dbReference type="SFLD" id="SFLDG00002">
    <property type="entry name" value="C1.7:_P-type_atpase_like"/>
    <property type="match status" value="1"/>
</dbReference>
<evidence type="ECO:0000256" key="3">
    <source>
        <dbReference type="ARBA" id="ARBA00008109"/>
    </source>
</evidence>
<dbReference type="Gene3D" id="3.40.50.1000">
    <property type="entry name" value="HAD superfamily/HAD-like"/>
    <property type="match status" value="1"/>
</dbReference>
<feature type="binding site" evidence="15">
    <location>
        <position position="823"/>
    </location>
    <ligand>
        <name>ATP</name>
        <dbReference type="ChEBI" id="CHEBI:30616"/>
    </ligand>
</feature>
<dbReference type="InterPro" id="IPR059000">
    <property type="entry name" value="ATPase_P-type_domA"/>
</dbReference>
<dbReference type="NCBIfam" id="TIGR01652">
    <property type="entry name" value="ATPase-Plipid"/>
    <property type="match status" value="2"/>
</dbReference>
<evidence type="ECO:0000259" key="19">
    <source>
        <dbReference type="Pfam" id="PF00122"/>
    </source>
</evidence>
<evidence type="ECO:0000256" key="14">
    <source>
        <dbReference type="PIRSR" id="PIRSR606539-1"/>
    </source>
</evidence>
<evidence type="ECO:0000259" key="21">
    <source>
        <dbReference type="Pfam" id="PF16212"/>
    </source>
</evidence>
<proteinExistence type="inferred from homology"/>
<feature type="transmembrane region" description="Helical" evidence="17">
    <location>
        <begin position="1419"/>
        <end position="1438"/>
    </location>
</feature>
<feature type="binding site" evidence="15">
    <location>
        <position position="677"/>
    </location>
    <ligand>
        <name>ATP</name>
        <dbReference type="ChEBI" id="CHEBI:30616"/>
    </ligand>
</feature>
<evidence type="ECO:0000259" key="20">
    <source>
        <dbReference type="Pfam" id="PF16209"/>
    </source>
</evidence>
<dbReference type="PROSITE" id="PS00154">
    <property type="entry name" value="ATPASE_E1_E2"/>
    <property type="match status" value="1"/>
</dbReference>
<evidence type="ECO:0000256" key="16">
    <source>
        <dbReference type="PIRSR" id="PIRSR606539-3"/>
    </source>
</evidence>
<evidence type="ECO:0000256" key="8">
    <source>
        <dbReference type="ARBA" id="ARBA00022842"/>
    </source>
</evidence>
<comment type="similarity">
    <text evidence="3 17">Belongs to the cation transport ATPase (P-type) (TC 3.A.3) family. Type IV subfamily.</text>
</comment>
<feature type="binding site" evidence="15">
    <location>
        <position position="676"/>
    </location>
    <ligand>
        <name>ATP</name>
        <dbReference type="ChEBI" id="CHEBI:30616"/>
    </ligand>
</feature>
<evidence type="ECO:0000256" key="1">
    <source>
        <dbReference type="ARBA" id="ARBA00004141"/>
    </source>
</evidence>
<dbReference type="InterPro" id="IPR018303">
    <property type="entry name" value="ATPase_P-typ_P_site"/>
</dbReference>
<dbReference type="FunFam" id="3.40.50.1000:FF:000172">
    <property type="entry name" value="Phospholipid-transporting ATPase"/>
    <property type="match status" value="1"/>
</dbReference>
<dbReference type="Pfam" id="PF00702">
    <property type="entry name" value="Hydrolase"/>
    <property type="match status" value="1"/>
</dbReference>
<dbReference type="Gene3D" id="2.70.150.10">
    <property type="entry name" value="Calcium-transporting ATPase, cytoplasmic transduction domain A"/>
    <property type="match status" value="1"/>
</dbReference>
<evidence type="ECO:0000256" key="6">
    <source>
        <dbReference type="ARBA" id="ARBA00022741"/>
    </source>
</evidence>
<evidence type="ECO:0000256" key="10">
    <source>
        <dbReference type="ARBA" id="ARBA00022989"/>
    </source>
</evidence>
<evidence type="ECO:0000256" key="5">
    <source>
        <dbReference type="ARBA" id="ARBA00022723"/>
    </source>
</evidence>
<dbReference type="PANTHER" id="PTHR24092">
    <property type="entry name" value="PROBABLE PHOSPHOLIPID-TRANSPORTING ATPASE"/>
    <property type="match status" value="1"/>
</dbReference>
<dbReference type="STRING" id="252740.A0A423WHE0"/>
<keyword evidence="9 17" id="KW-1278">Translocase</keyword>
<evidence type="ECO:0000256" key="18">
    <source>
        <dbReference type="SAM" id="MobiDB-lite"/>
    </source>
</evidence>
<feature type="compositionally biased region" description="Basic and acidic residues" evidence="18">
    <location>
        <begin position="70"/>
        <end position="96"/>
    </location>
</feature>
<keyword evidence="10 17" id="KW-1133">Transmembrane helix</keyword>
<evidence type="ECO:0000256" key="13">
    <source>
        <dbReference type="ARBA" id="ARBA00049128"/>
    </source>
</evidence>
<name>A0A423WHE0_CYTCH</name>
<feature type="binding site" evidence="15">
    <location>
        <position position="869"/>
    </location>
    <ligand>
        <name>ATP</name>
        <dbReference type="ChEBI" id="CHEBI:30616"/>
    </ligand>
</feature>
<dbReference type="InterPro" id="IPR036412">
    <property type="entry name" value="HAD-like_sf"/>
</dbReference>
<feature type="binding site" evidence="16">
    <location>
        <position position="677"/>
    </location>
    <ligand>
        <name>Mg(2+)</name>
        <dbReference type="ChEBI" id="CHEBI:18420"/>
    </ligand>
</feature>
<dbReference type="EC" id="7.6.2.1" evidence="17"/>
<dbReference type="Pfam" id="PF16209">
    <property type="entry name" value="PhoLip_ATPase_N"/>
    <property type="match status" value="1"/>
</dbReference>
<feature type="compositionally biased region" description="Basic and acidic residues" evidence="18">
    <location>
        <begin position="141"/>
        <end position="150"/>
    </location>
</feature>
<evidence type="ECO:0000256" key="9">
    <source>
        <dbReference type="ARBA" id="ARBA00022967"/>
    </source>
</evidence>
<dbReference type="FunFam" id="3.40.1110.10:FF:000090">
    <property type="entry name" value="Phospholipid-transporting ATPase"/>
    <property type="match status" value="1"/>
</dbReference>